<dbReference type="GO" id="GO:0005739">
    <property type="term" value="C:mitochondrion"/>
    <property type="evidence" value="ECO:0007669"/>
    <property type="project" value="TreeGrafter"/>
</dbReference>
<gene>
    <name evidence="2" type="ORF">F503_07727</name>
</gene>
<keyword evidence="3" id="KW-1185">Reference proteome</keyword>
<dbReference type="CDD" id="cd01519">
    <property type="entry name" value="RHOD_HSP67B2"/>
    <property type="match status" value="1"/>
</dbReference>
<dbReference type="OrthoDB" id="566238at2759"/>
<dbReference type="InterPro" id="IPR001763">
    <property type="entry name" value="Rhodanese-like_dom"/>
</dbReference>
<sequence length="193" mass="20484">MSLSRRIAARAASALLRKPASARQVSGRALSIASSSPTSSAARPLPRALPFGRAVCTPSPSSALLSRRAYSTDSEHKIYSFEDVQKLTKADSDVVIIDAREPGELVATGYIPGAINIPVTSSPDSFFLSEDDFEDRFGFARPAADTEVVFYCKAGVRSRAAAALAKQAGWTNVGEYPGSWLDWAGNGGAIERS</sequence>
<dbReference type="InterPro" id="IPR036873">
    <property type="entry name" value="Rhodanese-like_dom_sf"/>
</dbReference>
<reference evidence="2 3" key="1">
    <citation type="journal article" date="2013" name="BMC Genomics">
        <title>The genome and transcriptome of the pine saprophyte Ophiostoma piceae, and a comparison with the bark beetle-associated pine pathogen Grosmannia clavigera.</title>
        <authorList>
            <person name="Haridas S."/>
            <person name="Wang Y."/>
            <person name="Lim L."/>
            <person name="Massoumi Alamouti S."/>
            <person name="Jackman S."/>
            <person name="Docking R."/>
            <person name="Robertson G."/>
            <person name="Birol I."/>
            <person name="Bohlmann J."/>
            <person name="Breuil C."/>
        </authorList>
    </citation>
    <scope>NUCLEOTIDE SEQUENCE [LARGE SCALE GENOMIC DNA]</scope>
    <source>
        <strain evidence="2 3">UAMH 11346</strain>
    </source>
</reference>
<dbReference type="PANTHER" id="PTHR44086">
    <property type="entry name" value="THIOSULFATE SULFURTRANSFERASE RDL2, MITOCHONDRIAL-RELATED"/>
    <property type="match status" value="1"/>
</dbReference>
<dbReference type="VEuPathDB" id="FungiDB:F503_07727"/>
<protein>
    <submittedName>
        <fullName evidence="2">Rhodanese domain containing protein</fullName>
    </submittedName>
</protein>
<dbReference type="EMBL" id="KE148168">
    <property type="protein sequence ID" value="EPE03424.1"/>
    <property type="molecule type" value="Genomic_DNA"/>
</dbReference>
<dbReference type="GO" id="GO:0004792">
    <property type="term" value="F:thiosulfate-cyanide sulfurtransferase activity"/>
    <property type="evidence" value="ECO:0007669"/>
    <property type="project" value="TreeGrafter"/>
</dbReference>
<dbReference type="STRING" id="1262450.S3BQ10"/>
<evidence type="ECO:0000313" key="2">
    <source>
        <dbReference type="EMBL" id="EPE03424.1"/>
    </source>
</evidence>
<dbReference type="Gene3D" id="3.40.250.10">
    <property type="entry name" value="Rhodanese-like domain"/>
    <property type="match status" value="1"/>
</dbReference>
<dbReference type="PANTHER" id="PTHR44086:SF10">
    <property type="entry name" value="THIOSULFATE SULFURTRANSFERASE_RHODANESE-LIKE DOMAIN-CONTAINING PROTEIN 3"/>
    <property type="match status" value="1"/>
</dbReference>
<dbReference type="PROSITE" id="PS50206">
    <property type="entry name" value="RHODANESE_3"/>
    <property type="match status" value="1"/>
</dbReference>
<proteinExistence type="predicted"/>
<evidence type="ECO:0000259" key="1">
    <source>
        <dbReference type="PROSITE" id="PS50206"/>
    </source>
</evidence>
<dbReference type="HOGENOM" id="CLU_089574_0_0_1"/>
<name>S3BQ10_OPHP1</name>
<feature type="domain" description="Rhodanese" evidence="1">
    <location>
        <begin position="90"/>
        <end position="192"/>
    </location>
</feature>
<evidence type="ECO:0000313" key="3">
    <source>
        <dbReference type="Proteomes" id="UP000016923"/>
    </source>
</evidence>
<accession>S3BQ10</accession>
<dbReference type="SUPFAM" id="SSF52821">
    <property type="entry name" value="Rhodanese/Cell cycle control phosphatase"/>
    <property type="match status" value="1"/>
</dbReference>
<dbReference type="SMART" id="SM00450">
    <property type="entry name" value="RHOD"/>
    <property type="match status" value="1"/>
</dbReference>
<dbReference type="eggNOG" id="KOG1530">
    <property type="taxonomic scope" value="Eukaryota"/>
</dbReference>
<organism evidence="2 3">
    <name type="scientific">Ophiostoma piceae (strain UAMH 11346)</name>
    <name type="common">Sap stain fungus</name>
    <dbReference type="NCBI Taxonomy" id="1262450"/>
    <lineage>
        <taxon>Eukaryota</taxon>
        <taxon>Fungi</taxon>
        <taxon>Dikarya</taxon>
        <taxon>Ascomycota</taxon>
        <taxon>Pezizomycotina</taxon>
        <taxon>Sordariomycetes</taxon>
        <taxon>Sordariomycetidae</taxon>
        <taxon>Ophiostomatales</taxon>
        <taxon>Ophiostomataceae</taxon>
        <taxon>Ophiostoma</taxon>
    </lineage>
</organism>
<dbReference type="Pfam" id="PF00581">
    <property type="entry name" value="Rhodanese"/>
    <property type="match status" value="1"/>
</dbReference>
<dbReference type="AlphaFoldDB" id="S3BQ10"/>
<dbReference type="OMA" id="REPYELF"/>
<dbReference type="Proteomes" id="UP000016923">
    <property type="component" value="Unassembled WGS sequence"/>
</dbReference>